<name>A0A1G9XTP6_9BACL</name>
<evidence type="ECO:0000256" key="5">
    <source>
        <dbReference type="ARBA" id="ARBA00022573"/>
    </source>
</evidence>
<dbReference type="InterPro" id="IPR015422">
    <property type="entry name" value="PyrdxlP-dep_Trfase_small"/>
</dbReference>
<accession>A0A1G9XTP6</accession>
<evidence type="ECO:0000256" key="1">
    <source>
        <dbReference type="ARBA" id="ARBA00001933"/>
    </source>
</evidence>
<dbReference type="SUPFAM" id="SSF53383">
    <property type="entry name" value="PLP-dependent transferases"/>
    <property type="match status" value="1"/>
</dbReference>
<dbReference type="Pfam" id="PF00155">
    <property type="entry name" value="Aminotran_1_2"/>
    <property type="match status" value="1"/>
</dbReference>
<dbReference type="Proteomes" id="UP000199544">
    <property type="component" value="Unassembled WGS sequence"/>
</dbReference>
<dbReference type="InterPro" id="IPR004839">
    <property type="entry name" value="Aminotransferase_I/II_large"/>
</dbReference>
<dbReference type="CDD" id="cd00609">
    <property type="entry name" value="AAT_like"/>
    <property type="match status" value="1"/>
</dbReference>
<keyword evidence="5" id="KW-0169">Cobalamin biosynthesis</keyword>
<evidence type="ECO:0000256" key="2">
    <source>
        <dbReference type="ARBA" id="ARBA00003444"/>
    </source>
</evidence>
<dbReference type="InterPro" id="IPR015424">
    <property type="entry name" value="PyrdxlP-dep_Trfase"/>
</dbReference>
<dbReference type="Gene3D" id="3.40.640.10">
    <property type="entry name" value="Type I PLP-dependent aspartate aminotransferase-like (Major domain)"/>
    <property type="match status" value="1"/>
</dbReference>
<evidence type="ECO:0000313" key="11">
    <source>
        <dbReference type="EMBL" id="SDM99851.1"/>
    </source>
</evidence>
<dbReference type="InterPro" id="IPR005860">
    <property type="entry name" value="CobD"/>
</dbReference>
<dbReference type="PANTHER" id="PTHR42885:SF1">
    <property type="entry name" value="THREONINE-PHOSPHATE DECARBOXYLASE"/>
    <property type="match status" value="1"/>
</dbReference>
<evidence type="ECO:0000256" key="3">
    <source>
        <dbReference type="ARBA" id="ARBA00004953"/>
    </source>
</evidence>
<sequence>MLLPNHGANPELLARSLETELKENSLDFSVNVNPYPPLSCLKEDWDSLYEDILHYPHPSAAPFVQLAAKMAGLGSEQVLAGNGAAELIFLIAQAYRGANVLIIEPAFSEYREACEANGCRVESFITQEESKWGISFVELEKCLEDKELCFLCHPNNPTGTALDSFQLERLLHLCSEKKVTLVVDEAFVHFMENPVTAVPLLAQHNNLIILRSLTKMFHLPGLRLGYAMSSLDLILQMKKYQPPWSVNGPAQKIGMLCLEHEKLFAADSAEKTASERKRLFPALHRLGFEPSPSLVNFYLLREKGEEKDQMSLIKYLLSKRIIVRHTFNFKGLEGRFIRLAIRTAQENDVLLDTLEGWAASC</sequence>
<keyword evidence="6" id="KW-0663">Pyridoxal phosphate</keyword>
<protein>
    <recommendedName>
        <fullName evidence="4">threonine-phosphate decarboxylase</fullName>
        <ecNumber evidence="4">4.1.1.81</ecNumber>
    </recommendedName>
    <alternativeName>
        <fullName evidence="8">L-threonine-O-3-phosphate decarboxylase</fullName>
    </alternativeName>
</protein>
<dbReference type="InterPro" id="IPR015421">
    <property type="entry name" value="PyrdxlP-dep_Trfase_major"/>
</dbReference>
<gene>
    <name evidence="11" type="ORF">SAMN04488137_2988</name>
</gene>
<dbReference type="PANTHER" id="PTHR42885">
    <property type="entry name" value="HISTIDINOL-PHOSPHATE AMINOTRANSFERASE-RELATED"/>
    <property type="match status" value="1"/>
</dbReference>
<comment type="cofactor">
    <cofactor evidence="1">
        <name>pyridoxal 5'-phosphate</name>
        <dbReference type="ChEBI" id="CHEBI:597326"/>
    </cofactor>
</comment>
<evidence type="ECO:0000256" key="4">
    <source>
        <dbReference type="ARBA" id="ARBA00012285"/>
    </source>
</evidence>
<evidence type="ECO:0000256" key="6">
    <source>
        <dbReference type="ARBA" id="ARBA00022898"/>
    </source>
</evidence>
<dbReference type="RefSeq" id="WP_170834349.1">
    <property type="nucleotide sequence ID" value="NZ_FNHW01000001.1"/>
</dbReference>
<dbReference type="Gene3D" id="3.90.1150.10">
    <property type="entry name" value="Aspartate Aminotransferase, domain 1"/>
    <property type="match status" value="1"/>
</dbReference>
<dbReference type="NCBIfam" id="TIGR01140">
    <property type="entry name" value="L_thr_O3P_dcar"/>
    <property type="match status" value="1"/>
</dbReference>
<comment type="catalytic activity">
    <reaction evidence="9">
        <text>O-phospho-L-threonine + H(+) = (R)-1-aminopropan-2-yl phosphate + CO2</text>
        <dbReference type="Rhea" id="RHEA:11492"/>
        <dbReference type="ChEBI" id="CHEBI:15378"/>
        <dbReference type="ChEBI" id="CHEBI:16526"/>
        <dbReference type="ChEBI" id="CHEBI:58563"/>
        <dbReference type="ChEBI" id="CHEBI:58675"/>
        <dbReference type="EC" id="4.1.1.81"/>
    </reaction>
</comment>
<organism evidence="11 12">
    <name type="scientific">Fictibacillus solisalsi</name>
    <dbReference type="NCBI Taxonomy" id="459525"/>
    <lineage>
        <taxon>Bacteria</taxon>
        <taxon>Bacillati</taxon>
        <taxon>Bacillota</taxon>
        <taxon>Bacilli</taxon>
        <taxon>Bacillales</taxon>
        <taxon>Fictibacillaceae</taxon>
        <taxon>Fictibacillus</taxon>
    </lineage>
</organism>
<comment type="pathway">
    <text evidence="3">Cofactor biosynthesis; adenosylcobalamin biosynthesis.</text>
</comment>
<evidence type="ECO:0000259" key="10">
    <source>
        <dbReference type="Pfam" id="PF00155"/>
    </source>
</evidence>
<evidence type="ECO:0000256" key="9">
    <source>
        <dbReference type="ARBA" id="ARBA00048531"/>
    </source>
</evidence>
<comment type="function">
    <text evidence="2">Decarboxylates L-threonine-O-3-phosphate to yield (R)-1-amino-2-propanol O-2-phosphate, the precursor for the linkage between the nucleotide loop and the corrin ring in cobalamin.</text>
</comment>
<dbReference type="EMBL" id="FNHW01000001">
    <property type="protein sequence ID" value="SDM99851.1"/>
    <property type="molecule type" value="Genomic_DNA"/>
</dbReference>
<keyword evidence="12" id="KW-1185">Reference proteome</keyword>
<proteinExistence type="predicted"/>
<dbReference type="GO" id="GO:0030170">
    <property type="term" value="F:pyridoxal phosphate binding"/>
    <property type="evidence" value="ECO:0007669"/>
    <property type="project" value="InterPro"/>
</dbReference>
<dbReference type="AlphaFoldDB" id="A0A1G9XTP6"/>
<evidence type="ECO:0000313" key="12">
    <source>
        <dbReference type="Proteomes" id="UP000199544"/>
    </source>
</evidence>
<dbReference type="GO" id="GO:0009236">
    <property type="term" value="P:cobalamin biosynthetic process"/>
    <property type="evidence" value="ECO:0007669"/>
    <property type="project" value="UniProtKB-UniPathway"/>
</dbReference>
<keyword evidence="7" id="KW-0456">Lyase</keyword>
<reference evidence="12" key="1">
    <citation type="submission" date="2016-10" db="EMBL/GenBank/DDBJ databases">
        <authorList>
            <person name="Varghese N."/>
            <person name="Submissions S."/>
        </authorList>
    </citation>
    <scope>NUCLEOTIDE SEQUENCE [LARGE SCALE GENOMIC DNA]</scope>
    <source>
        <strain evidence="12">CGMCC 1.6854</strain>
    </source>
</reference>
<dbReference type="GO" id="GO:0048472">
    <property type="term" value="F:threonine-phosphate decarboxylase activity"/>
    <property type="evidence" value="ECO:0007669"/>
    <property type="project" value="UniProtKB-EC"/>
</dbReference>
<evidence type="ECO:0000256" key="8">
    <source>
        <dbReference type="ARBA" id="ARBA00029996"/>
    </source>
</evidence>
<dbReference type="STRING" id="459525.SAMN04488137_2988"/>
<dbReference type="UniPathway" id="UPA00148"/>
<feature type="domain" description="Aminotransferase class I/classII large" evidence="10">
    <location>
        <begin position="26"/>
        <end position="354"/>
    </location>
</feature>
<dbReference type="EC" id="4.1.1.81" evidence="4"/>
<evidence type="ECO:0000256" key="7">
    <source>
        <dbReference type="ARBA" id="ARBA00023239"/>
    </source>
</evidence>